<evidence type="ECO:0000313" key="2">
    <source>
        <dbReference type="EMBL" id="PYI26616.1"/>
    </source>
</evidence>
<reference evidence="2 3" key="1">
    <citation type="submission" date="2018-02" db="EMBL/GenBank/DDBJ databases">
        <title>The genomes of Aspergillus section Nigri reveals drivers in fungal speciation.</title>
        <authorList>
            <consortium name="DOE Joint Genome Institute"/>
            <person name="Vesth T.C."/>
            <person name="Nybo J."/>
            <person name="Theobald S."/>
            <person name="Brandl J."/>
            <person name="Frisvad J.C."/>
            <person name="Nielsen K.F."/>
            <person name="Lyhne E.K."/>
            <person name="Kogle M.E."/>
            <person name="Kuo A."/>
            <person name="Riley R."/>
            <person name="Clum A."/>
            <person name="Nolan M."/>
            <person name="Lipzen A."/>
            <person name="Salamov A."/>
            <person name="Henrissat B."/>
            <person name="Wiebenga A."/>
            <person name="De vries R.P."/>
            <person name="Grigoriev I.V."/>
            <person name="Mortensen U.H."/>
            <person name="Andersen M.R."/>
            <person name="Baker S.E."/>
        </authorList>
    </citation>
    <scope>NUCLEOTIDE SEQUENCE [LARGE SCALE GENOMIC DNA]</scope>
    <source>
        <strain evidence="2 3">CBS 114.80</strain>
    </source>
</reference>
<sequence length="211" mass="23681">MATNVAVGLKSRYSVRKKHNTSNSGDNDQIPTTTTRHIDYLHTFHIPVQAIKTTCVTALKDSSATSFRIGRLRGRPTAFLQPTSWKTREVGLPPSAPVKLSRLWRTKIRLEKPCPRMTNATDALSIITIDTMAAVQACLCSIVAHNRRRGLCRRTPDEVRRKLFTFHSVLPQEECVARKLSTIISLPRYAECVRLSSPKEPSHYSISLSLS</sequence>
<keyword evidence="3" id="KW-1185">Reference proteome</keyword>
<organism evidence="2 3">
    <name type="scientific">Aspergillus indologenus CBS 114.80</name>
    <dbReference type="NCBI Taxonomy" id="1450541"/>
    <lineage>
        <taxon>Eukaryota</taxon>
        <taxon>Fungi</taxon>
        <taxon>Dikarya</taxon>
        <taxon>Ascomycota</taxon>
        <taxon>Pezizomycotina</taxon>
        <taxon>Eurotiomycetes</taxon>
        <taxon>Eurotiomycetidae</taxon>
        <taxon>Eurotiales</taxon>
        <taxon>Aspergillaceae</taxon>
        <taxon>Aspergillus</taxon>
        <taxon>Aspergillus subgen. Circumdati</taxon>
    </lineage>
</organism>
<dbReference type="AlphaFoldDB" id="A0A2V5J0L0"/>
<feature type="region of interest" description="Disordered" evidence="1">
    <location>
        <begin position="12"/>
        <end position="32"/>
    </location>
</feature>
<dbReference type="EMBL" id="KZ825591">
    <property type="protein sequence ID" value="PYI26616.1"/>
    <property type="molecule type" value="Genomic_DNA"/>
</dbReference>
<dbReference type="Proteomes" id="UP000248817">
    <property type="component" value="Unassembled WGS sequence"/>
</dbReference>
<evidence type="ECO:0000256" key="1">
    <source>
        <dbReference type="SAM" id="MobiDB-lite"/>
    </source>
</evidence>
<accession>A0A2V5J0L0</accession>
<feature type="compositionally biased region" description="Polar residues" evidence="1">
    <location>
        <begin position="21"/>
        <end position="32"/>
    </location>
</feature>
<name>A0A2V5J0L0_9EURO</name>
<evidence type="ECO:0000313" key="3">
    <source>
        <dbReference type="Proteomes" id="UP000248817"/>
    </source>
</evidence>
<proteinExistence type="predicted"/>
<gene>
    <name evidence="2" type="ORF">BP00DRAFT_53885</name>
</gene>
<protein>
    <submittedName>
        <fullName evidence="2">Uncharacterized protein</fullName>
    </submittedName>
</protein>